<feature type="transmembrane region" description="Helical" evidence="1">
    <location>
        <begin position="415"/>
        <end position="436"/>
    </location>
</feature>
<feature type="domain" description="Calcium channel YVC1-like C-terminal transmembrane" evidence="3">
    <location>
        <begin position="248"/>
        <end position="521"/>
    </location>
</feature>
<keyword evidence="1" id="KW-1133">Transmembrane helix</keyword>
<organism evidence="4 5">
    <name type="scientific">Taphrina deformans (strain PYCC 5710 / ATCC 11124 / CBS 356.35 / IMI 108563 / JCM 9778 / NBRC 8474)</name>
    <name type="common">Peach leaf curl fungus</name>
    <name type="synonym">Lalaria deformans</name>
    <dbReference type="NCBI Taxonomy" id="1097556"/>
    <lineage>
        <taxon>Eukaryota</taxon>
        <taxon>Fungi</taxon>
        <taxon>Dikarya</taxon>
        <taxon>Ascomycota</taxon>
        <taxon>Taphrinomycotina</taxon>
        <taxon>Taphrinomycetes</taxon>
        <taxon>Taphrinales</taxon>
        <taxon>Taphrinaceae</taxon>
        <taxon>Taphrina</taxon>
    </lineage>
</organism>
<accession>R4XGT5</accession>
<proteinExistence type="predicted"/>
<feature type="transmembrane region" description="Helical" evidence="1">
    <location>
        <begin position="469"/>
        <end position="489"/>
    </location>
</feature>
<comment type="caution">
    <text evidence="4">The sequence shown here is derived from an EMBL/GenBank/DDBJ whole genome shotgun (WGS) entry which is preliminary data.</text>
</comment>
<evidence type="ECO:0000259" key="2">
    <source>
        <dbReference type="Pfam" id="PF23190"/>
    </source>
</evidence>
<evidence type="ECO:0000256" key="1">
    <source>
        <dbReference type="SAM" id="Phobius"/>
    </source>
</evidence>
<gene>
    <name evidence="4" type="ORF">TAPDE_002623</name>
</gene>
<dbReference type="Pfam" id="PF23317">
    <property type="entry name" value="YVC1_C"/>
    <property type="match status" value="1"/>
</dbReference>
<dbReference type="VEuPathDB" id="FungiDB:TAPDE_002623"/>
<dbReference type="AlphaFoldDB" id="R4XGT5"/>
<dbReference type="OrthoDB" id="301415at2759"/>
<dbReference type="eggNOG" id="ENOG502QTER">
    <property type="taxonomic scope" value="Eukaryota"/>
</dbReference>
<evidence type="ECO:0000313" key="5">
    <source>
        <dbReference type="Proteomes" id="UP000013776"/>
    </source>
</evidence>
<dbReference type="InterPro" id="IPR052971">
    <property type="entry name" value="TRP_calcium_channel"/>
</dbReference>
<feature type="transmembrane region" description="Helical" evidence="1">
    <location>
        <begin position="316"/>
        <end position="337"/>
    </location>
</feature>
<dbReference type="Proteomes" id="UP000013776">
    <property type="component" value="Unassembled WGS sequence"/>
</dbReference>
<keyword evidence="5" id="KW-1185">Reference proteome</keyword>
<dbReference type="Pfam" id="PF23190">
    <property type="entry name" value="LHD_TRPY1"/>
    <property type="match status" value="1"/>
</dbReference>
<dbReference type="EMBL" id="CAHR02000091">
    <property type="protein sequence ID" value="CCG82591.1"/>
    <property type="molecule type" value="Genomic_DNA"/>
</dbReference>
<reference evidence="4 5" key="1">
    <citation type="journal article" date="2013" name="MBio">
        <title>Genome sequencing of the plant pathogen Taphrina deformans, the causal agent of peach leaf curl.</title>
        <authorList>
            <person name="Cisse O.H."/>
            <person name="Almeida J.M.G.C.F."/>
            <person name="Fonseca A."/>
            <person name="Kumar A.A."/>
            <person name="Salojaervi J."/>
            <person name="Overmyer K."/>
            <person name="Hauser P.M."/>
            <person name="Pagni M."/>
        </authorList>
    </citation>
    <scope>NUCLEOTIDE SEQUENCE [LARGE SCALE GENOMIC DNA]</scope>
    <source>
        <strain evidence="5">PYCC 5710 / ATCC 11124 / CBS 356.35 / IMI 108563 / JCM 9778 / NBRC 8474</strain>
    </source>
</reference>
<feature type="transmembrane region" description="Helical" evidence="1">
    <location>
        <begin position="501"/>
        <end position="517"/>
    </location>
</feature>
<keyword evidence="1" id="KW-0472">Membrane</keyword>
<dbReference type="STRING" id="1097556.R4XGT5"/>
<protein>
    <submittedName>
        <fullName evidence="4">Potassium ion channel Yvc1</fullName>
    </submittedName>
</protein>
<feature type="domain" description="YVC1 N-terminal linker helical" evidence="2">
    <location>
        <begin position="28"/>
        <end position="207"/>
    </location>
</feature>
<evidence type="ECO:0000313" key="4">
    <source>
        <dbReference type="EMBL" id="CCG82591.1"/>
    </source>
</evidence>
<dbReference type="PANTHER" id="PTHR35859">
    <property type="entry name" value="NONSELECTIVE CATION CHANNEL PROTEIN"/>
    <property type="match status" value="1"/>
</dbReference>
<feature type="transmembrane region" description="Helical" evidence="1">
    <location>
        <begin position="358"/>
        <end position="378"/>
    </location>
</feature>
<feature type="transmembrane region" description="Helical" evidence="1">
    <location>
        <begin position="275"/>
        <end position="296"/>
    </location>
</feature>
<dbReference type="InterPro" id="IPR056337">
    <property type="entry name" value="LHD_YVC1"/>
</dbReference>
<dbReference type="PANTHER" id="PTHR35859:SF1">
    <property type="entry name" value="NONSELECTIVE CATION CHANNEL PROTEIN"/>
    <property type="match status" value="1"/>
</dbReference>
<sequence>MAGDSDEEHALLDNQQSTAKSIPPARKITQVARKIRFLITELIPIVVKESHLTNPKSRIITPKVLDLIERAGESEPGCVVFCCVYVAKYFHRLCDKDLPDADVHVLRAIACEVIAKQLIERQEDEDFLYSEILLRRYSIVSGGQDSDPKSTVELAVDAHITRVISSGPYNNAMQKIWTGEYLVKYAEDESLQFTPNSVHHKSGFFEHYRVARASVPRYQNLLQITLSTVFLGLYTGTVNTANDDGVMDAVEVMLFLFVLGYLCDEVSKIYKVGKAYIAFWNAVNLMLYTVFAGAFVMRMVAFTIPKDSKKRVDLVIVSYQILSSAAPLMWTRMLLYLDNYRFFGVLMVVTQEMLKESLVFVALLVIIVIGFLQALLGFDSADGRLDVAVKILNSVLQSGLGSPAFELYEGSFALVLYYLFTFIMSIILLNILIALFNQAYSNVYDNADDEYLCLFAQKTLAFVRPVDEYVFVPPFNLVEVFVLLPFELVLSKGRYQALNDFILSILYAPYLALIALYEAKLHKRRIKVENGDFDDNELEDDEETDDTRKWAEICQKRLPSTETDMDILEDLRTRIKELEDHLQKP</sequence>
<evidence type="ECO:0000259" key="3">
    <source>
        <dbReference type="Pfam" id="PF23317"/>
    </source>
</evidence>
<dbReference type="InterPro" id="IPR056336">
    <property type="entry name" value="YVC1_C"/>
</dbReference>
<name>R4XGT5_TAPDE</name>
<keyword evidence="1" id="KW-0812">Transmembrane</keyword>